<evidence type="ECO:0000313" key="8">
    <source>
        <dbReference type="Proteomes" id="UP001139648"/>
    </source>
</evidence>
<dbReference type="InterPro" id="IPR035897">
    <property type="entry name" value="Toll_tir_struct_dom_sf"/>
</dbReference>
<dbReference type="InterPro" id="IPR001680">
    <property type="entry name" value="WD40_rpt"/>
</dbReference>
<feature type="repeat" description="WD" evidence="3">
    <location>
        <begin position="1689"/>
        <end position="1730"/>
    </location>
</feature>
<dbReference type="Gene3D" id="2.160.20.80">
    <property type="entry name" value="E3 ubiquitin-protein ligase SopA"/>
    <property type="match status" value="1"/>
</dbReference>
<dbReference type="InterPro" id="IPR054571">
    <property type="entry name" value="NA-iREase3_dom"/>
</dbReference>
<feature type="repeat" description="WD" evidence="3">
    <location>
        <begin position="1564"/>
        <end position="1605"/>
    </location>
</feature>
<comment type="caution">
    <text evidence="7">The sequence shown here is derived from an EMBL/GenBank/DDBJ whole genome shotgun (WGS) entry which is preliminary data.</text>
</comment>
<feature type="domain" description="TIR" evidence="5">
    <location>
        <begin position="6"/>
        <end position="139"/>
    </location>
</feature>
<proteinExistence type="predicted"/>
<feature type="repeat" description="WD" evidence="3">
    <location>
        <begin position="1440"/>
        <end position="1472"/>
    </location>
</feature>
<dbReference type="Pfam" id="PF05729">
    <property type="entry name" value="NACHT"/>
    <property type="match status" value="1"/>
</dbReference>
<dbReference type="SUPFAM" id="SSF50978">
    <property type="entry name" value="WD40 repeat-like"/>
    <property type="match status" value="3"/>
</dbReference>
<dbReference type="Gene3D" id="3.60.21.10">
    <property type="match status" value="1"/>
</dbReference>
<dbReference type="InterPro" id="IPR001646">
    <property type="entry name" value="5peptide_repeat"/>
</dbReference>
<keyword evidence="1 3" id="KW-0853">WD repeat</keyword>
<sequence>MARDGRPVDIFISYSPADEAWAAWIAWELEAAGYRTMIQIWDFVPGTNFIDFMDRGVSESRLVVALLSTNYLSSRYGRLEWQAALRSEPDNPSARLVTVRLQDVEVEGLLSTLIWVDLAGVTDPAQARGLLLGRVREALAGRAKPEAAPAFPDGSVVPPLPSALPPPAERARARRTLVRPPAFPAVPGERWGRESISVLHVGGPRFGRALPGPGDPLTPEDLQARIWADLTALYDRGMPRPDLVVVSGDLTDSGGLGQFAQATRFVTGLRLLLGLEPHRLVLLPGPRDVTRAAAGAYFLTCEADDVRPQPPYWPKWRHFATLFGEVYQGLDDRVFDAGQPWTLFEVPDLRVVVAGLNSTMAMSHLERDAYAMIGEAQAAWFAERLRPYEELGWLRLGAMGHPPEELRDAPAFERLLGHRLNLLLHGGTGQAAEGRAGAPEPGRHRLVEIGPGGLRTWTPGQEPPEPVRGRWRAAQAPFTGQSPPALPPAAEEEEHGPSPVELLLDRVTEVCEARHERVKIRRFATHLVVTQAEDGFVRQTMIGAHAGALDEDAAAGFVRLAHAVGLAAELVYQGPPAPRSLRDDLMRVGVRLRSFTEFQGLLDLSGYVAEQTAGLTSDRRYPPALYVPQRYRELDRPGGQVRHGLTDELMRLLAADHGRFVLLLGGFGHGKTFALRELARRVPTELPHLTPILIELRDLDKAHSVDELVAAHLAGHGEEVIDLKAFRYLLRQGRIVLLFDGFDELVTRLTYDRAADHLATLLAAAEDKAKIVVAGRTQHFTSHSQVLTSLGEMVGVLPQRRVLSVEDFTPGQIRAYLANRFGGGEEAGARMALMEEIEDLPALAQNPRMLGFIADLGADRLRTVAGARRVLGPALLYEEILTSWLAFEERRARTPGSPASLTAEDLWQAVTALAVRLWESGEALLALDELTEIGQTLTGLAGGRLTAAHAAFRMGSGSLLVRTEEGRFGFIHSSVMEWLVARHIATALNGPALNRRASDGPVLDGPVWDGPVLDGPVLDGPVLLARRPLSALTVEFLCDLADVRALRAWAESPPPGEVSRANAVKISARLRTPASADLRGAGLRGEDLSGRDLSGVDLTGADLSGATLSGTDLSRAALRDARLIGARLDGALLTGADLRGADLSGARLTRVDLSGAEIEGARWHRAALIDVTGAPPRLPGAAVVPGQPVEAQFAPPVIGVPYGYRVRTGPLPEPIAYSPDGATVAVGDADGGVLLCAGGAPVRTLRGHRGRVYAVTFAGGLLATAAGDGVVRLWDALSGEPLHRLECHPDGVWPLRLDASGELVAAGGGDGVVRVWETATGRLAHELAGHAAPVRSASFGGQTLVTGDSAGVVRVWNLGSGQARETALGSRRAEETALGSRRAEETALGSRRAEETALGEHHGGGCRALHSPDGRLLATGDGAGTVRLWDTRTWELAHELTGHAGGVRCVAFSPDGSLLATGDTAGSVRVWETSGGARGVHTTHAAAVQQVAFGPDGQVLASGDAEGVIRLQRLGSGRRAELTGHRGSVWPFAFSPGGQQLATTGDDGTVRLWDAESGRCQRVLRGHGRRVSSVRFSADGTMLATSGNDGVVRVWEPRTGRRLRELTGSHGRLLSASFSPAGPVLATAGDDGGVHFWNAATGEHERELNAGTEHVWAQAFSPDGSLLAIADDDSVRIWHRPTGRPVGELAGHRGRVRSIAFSPDGAFVATGCDDHGVRVWEAGTGLLVARLEGHHDRVCSVAFSPDGRHLAGAGDDGLALVWERHPGRLVRTLGPHDGRLWSLAFDASGERLATCGDDALVRVWETATGQLLHTLAGHARRVWSVAFSPAGDLLASAGDDGLVILWAGGERRATLLGLPEGWAAMAPDGRYKAEGEPGGQFWHVAGLSRFEPGELEPYLPEVRQVPLDSPF</sequence>
<dbReference type="SUPFAM" id="SSF141571">
    <property type="entry name" value="Pentapeptide repeat-like"/>
    <property type="match status" value="1"/>
</dbReference>
<evidence type="ECO:0000259" key="6">
    <source>
        <dbReference type="PROSITE" id="PS50837"/>
    </source>
</evidence>
<dbReference type="SUPFAM" id="SSF52200">
    <property type="entry name" value="Toll/Interleukin receptor TIR domain"/>
    <property type="match status" value="1"/>
</dbReference>
<organism evidence="7 8">
    <name type="scientific">Nonomuraea thailandensis</name>
    <dbReference type="NCBI Taxonomy" id="1188745"/>
    <lineage>
        <taxon>Bacteria</taxon>
        <taxon>Bacillati</taxon>
        <taxon>Actinomycetota</taxon>
        <taxon>Actinomycetes</taxon>
        <taxon>Streptosporangiales</taxon>
        <taxon>Streptosporangiaceae</taxon>
        <taxon>Nonomuraea</taxon>
    </lineage>
</organism>
<dbReference type="PANTHER" id="PTHR19879">
    <property type="entry name" value="TRANSCRIPTION INITIATION FACTOR TFIID"/>
    <property type="match status" value="1"/>
</dbReference>
<keyword evidence="2" id="KW-0677">Repeat</keyword>
<dbReference type="PROSITE" id="PS50294">
    <property type="entry name" value="WD_REPEATS_REGION"/>
    <property type="match status" value="10"/>
</dbReference>
<dbReference type="InterPro" id="IPR036322">
    <property type="entry name" value="WD40_repeat_dom_sf"/>
</dbReference>
<feature type="region of interest" description="Disordered" evidence="4">
    <location>
        <begin position="1367"/>
        <end position="1406"/>
    </location>
</feature>
<reference evidence="7" key="1">
    <citation type="submission" date="2022-06" db="EMBL/GenBank/DDBJ databases">
        <title>Sequencing the genomes of 1000 actinobacteria strains.</title>
        <authorList>
            <person name="Klenk H.-P."/>
        </authorList>
    </citation>
    <scope>NUCLEOTIDE SEQUENCE</scope>
    <source>
        <strain evidence="7">DSM 46694</strain>
    </source>
</reference>
<dbReference type="InterPro" id="IPR007111">
    <property type="entry name" value="NACHT_NTPase"/>
</dbReference>
<feature type="repeat" description="WD" evidence="3">
    <location>
        <begin position="1327"/>
        <end position="1366"/>
    </location>
</feature>
<feature type="repeat" description="WD" evidence="3">
    <location>
        <begin position="1411"/>
        <end position="1439"/>
    </location>
</feature>
<dbReference type="Pfam" id="PF00805">
    <property type="entry name" value="Pentapeptide"/>
    <property type="match status" value="2"/>
</dbReference>
<dbReference type="InterPro" id="IPR029052">
    <property type="entry name" value="Metallo-depent_PP-like"/>
</dbReference>
<evidence type="ECO:0000256" key="2">
    <source>
        <dbReference type="ARBA" id="ARBA00022737"/>
    </source>
</evidence>
<dbReference type="CDD" id="cd00200">
    <property type="entry name" value="WD40"/>
    <property type="match status" value="2"/>
</dbReference>
<dbReference type="SUPFAM" id="SSF56300">
    <property type="entry name" value="Metallo-dependent phosphatases"/>
    <property type="match status" value="1"/>
</dbReference>
<dbReference type="Gene3D" id="2.130.10.10">
    <property type="entry name" value="YVTN repeat-like/Quinoprotein amine dehydrogenase"/>
    <property type="match status" value="4"/>
</dbReference>
<dbReference type="EMBL" id="JAMZEB010000002">
    <property type="protein sequence ID" value="MCP2359370.1"/>
    <property type="molecule type" value="Genomic_DNA"/>
</dbReference>
<feature type="compositionally biased region" description="Basic and acidic residues" evidence="4">
    <location>
        <begin position="1371"/>
        <end position="1403"/>
    </location>
</feature>
<dbReference type="PROSITE" id="PS00678">
    <property type="entry name" value="WD_REPEATS_1"/>
    <property type="match status" value="4"/>
</dbReference>
<keyword evidence="8" id="KW-1185">Reference proteome</keyword>
<feature type="domain" description="NACHT" evidence="6">
    <location>
        <begin position="659"/>
        <end position="777"/>
    </location>
</feature>
<dbReference type="Proteomes" id="UP001139648">
    <property type="component" value="Unassembled WGS sequence"/>
</dbReference>
<feature type="repeat" description="WD" evidence="3">
    <location>
        <begin position="1731"/>
        <end position="1772"/>
    </location>
</feature>
<feature type="region of interest" description="Disordered" evidence="4">
    <location>
        <begin position="477"/>
        <end position="497"/>
    </location>
</feature>
<dbReference type="PROSITE" id="PS50837">
    <property type="entry name" value="NACHT"/>
    <property type="match status" value="1"/>
</dbReference>
<evidence type="ECO:0000256" key="3">
    <source>
        <dbReference type="PROSITE-ProRule" id="PRU00221"/>
    </source>
</evidence>
<dbReference type="Pfam" id="PF22739">
    <property type="entry name" value="NA-iREase3"/>
    <property type="match status" value="1"/>
</dbReference>
<name>A0A9X2GKA3_9ACTN</name>
<dbReference type="InterPro" id="IPR027417">
    <property type="entry name" value="P-loop_NTPase"/>
</dbReference>
<gene>
    <name evidence="7" type="ORF">HD597_006390</name>
</gene>
<dbReference type="SUPFAM" id="SSF52540">
    <property type="entry name" value="P-loop containing nucleoside triphosphate hydrolases"/>
    <property type="match status" value="1"/>
</dbReference>
<feature type="repeat" description="WD" evidence="3">
    <location>
        <begin position="1815"/>
        <end position="1846"/>
    </location>
</feature>
<dbReference type="InterPro" id="IPR015943">
    <property type="entry name" value="WD40/YVTN_repeat-like_dom_sf"/>
</dbReference>
<dbReference type="SMART" id="SM00320">
    <property type="entry name" value="WD40"/>
    <property type="match status" value="14"/>
</dbReference>
<protein>
    <submittedName>
        <fullName evidence="7">WD40 repeat protein</fullName>
    </submittedName>
</protein>
<dbReference type="PROSITE" id="PS50104">
    <property type="entry name" value="TIR"/>
    <property type="match status" value="1"/>
</dbReference>
<feature type="repeat" description="WD" evidence="3">
    <location>
        <begin position="1522"/>
        <end position="1563"/>
    </location>
</feature>
<dbReference type="GO" id="GO:0007165">
    <property type="term" value="P:signal transduction"/>
    <property type="evidence" value="ECO:0007669"/>
    <property type="project" value="InterPro"/>
</dbReference>
<feature type="repeat" description="WD" evidence="3">
    <location>
        <begin position="1773"/>
        <end position="1814"/>
    </location>
</feature>
<feature type="repeat" description="WD" evidence="3">
    <location>
        <begin position="1606"/>
        <end position="1647"/>
    </location>
</feature>
<feature type="repeat" description="WD" evidence="3">
    <location>
        <begin position="1285"/>
        <end position="1326"/>
    </location>
</feature>
<dbReference type="InterPro" id="IPR000157">
    <property type="entry name" value="TIR_dom"/>
</dbReference>
<evidence type="ECO:0000313" key="7">
    <source>
        <dbReference type="EMBL" id="MCP2359370.1"/>
    </source>
</evidence>
<dbReference type="Pfam" id="PF13676">
    <property type="entry name" value="TIR_2"/>
    <property type="match status" value="1"/>
</dbReference>
<dbReference type="Pfam" id="PF00400">
    <property type="entry name" value="WD40"/>
    <property type="match status" value="14"/>
</dbReference>
<accession>A0A9X2GKA3</accession>
<evidence type="ECO:0000259" key="5">
    <source>
        <dbReference type="PROSITE" id="PS50104"/>
    </source>
</evidence>
<evidence type="ECO:0000256" key="4">
    <source>
        <dbReference type="SAM" id="MobiDB-lite"/>
    </source>
</evidence>
<dbReference type="Gene3D" id="3.40.50.10140">
    <property type="entry name" value="Toll/interleukin-1 receptor homology (TIR) domain"/>
    <property type="match status" value="1"/>
</dbReference>
<dbReference type="RefSeq" id="WP_253746792.1">
    <property type="nucleotide sequence ID" value="NZ_BAABKA010000007.1"/>
</dbReference>
<evidence type="ECO:0000256" key="1">
    <source>
        <dbReference type="ARBA" id="ARBA00022574"/>
    </source>
</evidence>
<dbReference type="InterPro" id="IPR019775">
    <property type="entry name" value="WD40_repeat_CS"/>
</dbReference>
<feature type="repeat" description="WD" evidence="3">
    <location>
        <begin position="1245"/>
        <end position="1284"/>
    </location>
</feature>
<dbReference type="SMART" id="SM00255">
    <property type="entry name" value="TIR"/>
    <property type="match status" value="1"/>
</dbReference>
<feature type="repeat" description="WD" evidence="3">
    <location>
        <begin position="1481"/>
        <end position="1522"/>
    </location>
</feature>
<dbReference type="Gene3D" id="3.40.50.300">
    <property type="entry name" value="P-loop containing nucleotide triphosphate hydrolases"/>
    <property type="match status" value="1"/>
</dbReference>
<dbReference type="PROSITE" id="PS50082">
    <property type="entry name" value="WD_REPEATS_2"/>
    <property type="match status" value="13"/>
</dbReference>
<dbReference type="PANTHER" id="PTHR19879:SF9">
    <property type="entry name" value="TRANSCRIPTION INITIATION FACTOR TFIID SUBUNIT 5"/>
    <property type="match status" value="1"/>
</dbReference>